<comment type="caution">
    <text evidence="1">The sequence shown here is derived from an EMBL/GenBank/DDBJ whole genome shotgun (WGS) entry which is preliminary data.</text>
</comment>
<dbReference type="Proteomes" id="UP000286510">
    <property type="component" value="Unassembled WGS sequence"/>
</dbReference>
<evidence type="ECO:0000313" key="1">
    <source>
        <dbReference type="EMBL" id="RHZ32050.1"/>
    </source>
</evidence>
<dbReference type="Proteomes" id="UP000266196">
    <property type="component" value="Unassembled WGS sequence"/>
</dbReference>
<evidence type="ECO:0000313" key="2">
    <source>
        <dbReference type="EMBL" id="RHZ40102.1"/>
    </source>
</evidence>
<evidence type="ECO:0000313" key="3">
    <source>
        <dbReference type="Proteomes" id="UP000266196"/>
    </source>
</evidence>
<gene>
    <name evidence="2" type="ORF">DYB26_010957</name>
    <name evidence="1" type="ORF">DYB31_011659</name>
</gene>
<organism evidence="1 3">
    <name type="scientific">Aphanomyces astaci</name>
    <name type="common">Crayfish plague agent</name>
    <dbReference type="NCBI Taxonomy" id="112090"/>
    <lineage>
        <taxon>Eukaryota</taxon>
        <taxon>Sar</taxon>
        <taxon>Stramenopiles</taxon>
        <taxon>Oomycota</taxon>
        <taxon>Saprolegniomycetes</taxon>
        <taxon>Saprolegniales</taxon>
        <taxon>Verrucalvaceae</taxon>
        <taxon>Aphanomyces</taxon>
    </lineage>
</organism>
<dbReference type="EMBL" id="QUTF01006960">
    <property type="protein sequence ID" value="RHZ40102.1"/>
    <property type="molecule type" value="Genomic_DNA"/>
</dbReference>
<protein>
    <submittedName>
        <fullName evidence="1">Uncharacterized protein</fullName>
    </submittedName>
</protein>
<dbReference type="EMBL" id="QUTE01006650">
    <property type="protein sequence ID" value="RHZ32050.1"/>
    <property type="molecule type" value="Genomic_DNA"/>
</dbReference>
<sequence length="119" mass="13213">MYVKHSILPEIESNRTGTNEDDWFTHDQPEEALALGTSRTVANCTVELAAEMMSKMSAGRRWSWEETLLVKKALLSGGCWMDYPMAEVFEAVVLEVATSSSAWTAVVGSKMEPWEPAVV</sequence>
<name>A0A397FLL6_APHAT</name>
<dbReference type="AlphaFoldDB" id="A0A397FLL6"/>
<accession>A0A397FLL6</accession>
<proteinExistence type="predicted"/>
<reference evidence="3 4" key="1">
    <citation type="submission" date="2018-08" db="EMBL/GenBank/DDBJ databases">
        <title>Aphanomyces genome sequencing and annotation.</title>
        <authorList>
            <person name="Minardi D."/>
            <person name="Oidtmann B."/>
            <person name="Van Der Giezen M."/>
            <person name="Studholme D.J."/>
        </authorList>
    </citation>
    <scope>NUCLEOTIDE SEQUENCE [LARGE SCALE GENOMIC DNA]</scope>
    <source>
        <strain evidence="1 3">197901</strain>
        <strain evidence="2 4">FDL457</strain>
    </source>
</reference>
<evidence type="ECO:0000313" key="4">
    <source>
        <dbReference type="Proteomes" id="UP000286510"/>
    </source>
</evidence>